<sequence>MSTIRKLTPTEVALSLPEVLEAMGPFIDPSDLGSYVLVNRLWNEVFTPWLWHIIDDEALNWSNVLLDLSFNCPPPTNGDTIVEKDEKWLRAILAKHGRNIRHLSMTWIALLMNAGAAGSTITRLRSLSAKNFPMYHRFEEEAALFDLPVLAGLGDYDRPTVEQQQVIISSYIISPAFEDALEPAPRLRLYKFIRGVVASQRFWLLVLQNPDLESLHLGHHLRLNGEAFKKEAMIKIMQLGQYYIPIDLGLDQPFPRLRSLEVKGPGFLPLASLLNLLEFLPSLEQLTISKLQPNSRYSPDSDSKESITDKQKFITHKHSSRLRGLHFVKFDQEVTIALDETIAGLVLPAMPFLTEITLKVLMPVTVAALVEQCLHLETVKVIDNTSLNNIEMVLPANMPLVLLHGCPTLRHLYIACHSVDARLLLEKPIVCRGLETFCCQVVGVDRLTPEEEALYDSWATTPMQEEQTPTTTTTATTTADTSEEEKRRVIEKHQTSQDLHYQIYSAFSELTHLRRLDFGYDLHAHRRHRGHWPPLDQVPVPETILVAGRAYHKEYPPNFDTLKLSLESGLGRLRTLVRLKEFGFRGVDHRVRTKELDWMVRVWPRLEKVLGVEDDLHMKHFGLNCEQSRMLMEYVQTTLCIKYE</sequence>
<evidence type="ECO:0000313" key="2">
    <source>
        <dbReference type="EMBL" id="KAF9151689.1"/>
    </source>
</evidence>
<gene>
    <name evidence="2" type="ORF">BG015_006368</name>
</gene>
<dbReference type="Proteomes" id="UP000748756">
    <property type="component" value="Unassembled WGS sequence"/>
</dbReference>
<evidence type="ECO:0008006" key="4">
    <source>
        <dbReference type="Google" id="ProtNLM"/>
    </source>
</evidence>
<keyword evidence="3" id="KW-1185">Reference proteome</keyword>
<dbReference type="InterPro" id="IPR032675">
    <property type="entry name" value="LRR_dom_sf"/>
</dbReference>
<organism evidence="2 3">
    <name type="scientific">Linnemannia schmuckeri</name>
    <dbReference type="NCBI Taxonomy" id="64567"/>
    <lineage>
        <taxon>Eukaryota</taxon>
        <taxon>Fungi</taxon>
        <taxon>Fungi incertae sedis</taxon>
        <taxon>Mucoromycota</taxon>
        <taxon>Mortierellomycotina</taxon>
        <taxon>Mortierellomycetes</taxon>
        <taxon>Mortierellales</taxon>
        <taxon>Mortierellaceae</taxon>
        <taxon>Linnemannia</taxon>
    </lineage>
</organism>
<dbReference type="OrthoDB" id="2446057at2759"/>
<dbReference type="Gene3D" id="3.80.10.10">
    <property type="entry name" value="Ribonuclease Inhibitor"/>
    <property type="match status" value="1"/>
</dbReference>
<reference evidence="2" key="1">
    <citation type="journal article" date="2020" name="Fungal Divers.">
        <title>Resolving the Mortierellaceae phylogeny through synthesis of multi-gene phylogenetics and phylogenomics.</title>
        <authorList>
            <person name="Vandepol N."/>
            <person name="Liber J."/>
            <person name="Desiro A."/>
            <person name="Na H."/>
            <person name="Kennedy M."/>
            <person name="Barry K."/>
            <person name="Grigoriev I.V."/>
            <person name="Miller A.N."/>
            <person name="O'Donnell K."/>
            <person name="Stajich J.E."/>
            <person name="Bonito G."/>
        </authorList>
    </citation>
    <scope>NUCLEOTIDE SEQUENCE</scope>
    <source>
        <strain evidence="2">NRRL 6426</strain>
    </source>
</reference>
<feature type="compositionally biased region" description="Low complexity" evidence="1">
    <location>
        <begin position="460"/>
        <end position="480"/>
    </location>
</feature>
<evidence type="ECO:0000313" key="3">
    <source>
        <dbReference type="Proteomes" id="UP000748756"/>
    </source>
</evidence>
<dbReference type="EMBL" id="JAAAUQ010000302">
    <property type="protein sequence ID" value="KAF9151689.1"/>
    <property type="molecule type" value="Genomic_DNA"/>
</dbReference>
<protein>
    <recommendedName>
        <fullName evidence="4">F-box domain-containing protein</fullName>
    </recommendedName>
</protein>
<feature type="region of interest" description="Disordered" evidence="1">
    <location>
        <begin position="460"/>
        <end position="485"/>
    </location>
</feature>
<name>A0A9P5VBZ5_9FUNG</name>
<evidence type="ECO:0000256" key="1">
    <source>
        <dbReference type="SAM" id="MobiDB-lite"/>
    </source>
</evidence>
<comment type="caution">
    <text evidence="2">The sequence shown here is derived from an EMBL/GenBank/DDBJ whole genome shotgun (WGS) entry which is preliminary data.</text>
</comment>
<proteinExistence type="predicted"/>
<dbReference type="SUPFAM" id="SSF52047">
    <property type="entry name" value="RNI-like"/>
    <property type="match status" value="1"/>
</dbReference>
<accession>A0A9P5VBZ5</accession>
<dbReference type="AlphaFoldDB" id="A0A9P5VBZ5"/>